<name>A0A518I7Y7_9PLAN</name>
<dbReference type="Proteomes" id="UP000318313">
    <property type="component" value="Chromosome"/>
</dbReference>
<dbReference type="GO" id="GO:0046917">
    <property type="term" value="F:triphosphoribosyl-dephospho-CoA synthase activity"/>
    <property type="evidence" value="ECO:0007669"/>
    <property type="project" value="InterPro"/>
</dbReference>
<dbReference type="InterPro" id="IPR002736">
    <property type="entry name" value="CitG"/>
</dbReference>
<keyword evidence="1" id="KW-0808">Transferase</keyword>
<dbReference type="RefSeq" id="WP_145306791.1">
    <property type="nucleotide sequence ID" value="NZ_CP037452.1"/>
</dbReference>
<dbReference type="EMBL" id="CP037452">
    <property type="protein sequence ID" value="QDV49217.1"/>
    <property type="molecule type" value="Genomic_DNA"/>
</dbReference>
<evidence type="ECO:0000313" key="1">
    <source>
        <dbReference type="EMBL" id="QDV49217.1"/>
    </source>
</evidence>
<evidence type="ECO:0000313" key="2">
    <source>
        <dbReference type="Proteomes" id="UP000318313"/>
    </source>
</evidence>
<sequence>MSQNNQKLEYWIYLACLMEATARKPGNVHPEASFPDLTYVDFVKSAAVIAPILAHTTPDKIGTTIRECISETQQVIPSNSNLGMVLLLAPLVAIPCEQTIAAGIDSMLDQLTVQDAREVYEAIRIAKPGGLGKTESEDVATEPTGTLRNVMCLAADRDSVASEYTHAFRITLESSIPALQEFWNQDADWEKAVIRLQLRLMSEFPDTLIARKCGLEEAAESAARARAVLEAEDYTASLSQFDAWLRQNGNQRNPGTTADLIVAALFVALRDGFIPTPELDTITRQIPSKLKPDLKNEYQQ</sequence>
<reference evidence="1 2" key="1">
    <citation type="submission" date="2019-03" db="EMBL/GenBank/DDBJ databases">
        <title>Deep-cultivation of Planctomycetes and their phenomic and genomic characterization uncovers novel biology.</title>
        <authorList>
            <person name="Wiegand S."/>
            <person name="Jogler M."/>
            <person name="Boedeker C."/>
            <person name="Pinto D."/>
            <person name="Vollmers J."/>
            <person name="Rivas-Marin E."/>
            <person name="Kohn T."/>
            <person name="Peeters S.H."/>
            <person name="Heuer A."/>
            <person name="Rast P."/>
            <person name="Oberbeckmann S."/>
            <person name="Bunk B."/>
            <person name="Jeske O."/>
            <person name="Meyerdierks A."/>
            <person name="Storesund J.E."/>
            <person name="Kallscheuer N."/>
            <person name="Luecker S."/>
            <person name="Lage O.M."/>
            <person name="Pohl T."/>
            <person name="Merkel B.J."/>
            <person name="Hornburger P."/>
            <person name="Mueller R.-W."/>
            <person name="Bruemmer F."/>
            <person name="Labrenz M."/>
            <person name="Spormann A.M."/>
            <person name="Op den Camp H."/>
            <person name="Overmann J."/>
            <person name="Amann R."/>
            <person name="Jetten M.S.M."/>
            <person name="Mascher T."/>
            <person name="Medema M.H."/>
            <person name="Devos D.P."/>
            <person name="Kaster A.-K."/>
            <person name="Ovreas L."/>
            <person name="Rohde M."/>
            <person name="Galperin M.Y."/>
            <person name="Jogler C."/>
        </authorList>
    </citation>
    <scope>NUCLEOTIDE SEQUENCE [LARGE SCALE GENOMIC DNA]</scope>
    <source>
        <strain evidence="1 2">Enr17</strain>
    </source>
</reference>
<dbReference type="GO" id="GO:0005524">
    <property type="term" value="F:ATP binding"/>
    <property type="evidence" value="ECO:0007669"/>
    <property type="project" value="InterPro"/>
</dbReference>
<proteinExistence type="predicted"/>
<dbReference type="Gene3D" id="1.10.4200.10">
    <property type="entry name" value="Triphosphoribosyl-dephospho-CoA protein"/>
    <property type="match status" value="1"/>
</dbReference>
<accession>A0A518I7Y7</accession>
<keyword evidence="2" id="KW-1185">Reference proteome</keyword>
<organism evidence="1 2">
    <name type="scientific">Gimesia fumaroli</name>
    <dbReference type="NCBI Taxonomy" id="2527976"/>
    <lineage>
        <taxon>Bacteria</taxon>
        <taxon>Pseudomonadati</taxon>
        <taxon>Planctomycetota</taxon>
        <taxon>Planctomycetia</taxon>
        <taxon>Planctomycetales</taxon>
        <taxon>Planctomycetaceae</taxon>
        <taxon>Gimesia</taxon>
    </lineage>
</organism>
<dbReference type="AlphaFoldDB" id="A0A518I7Y7"/>
<dbReference type="PANTHER" id="PTHR42280:SF1">
    <property type="entry name" value="CITG FAMILY PROTEIN"/>
    <property type="match status" value="1"/>
</dbReference>
<protein>
    <submittedName>
        <fullName evidence="1">ATP:dephospho-CoA triphosphoribosyl transferase</fullName>
    </submittedName>
</protein>
<dbReference type="Pfam" id="PF01874">
    <property type="entry name" value="CitG"/>
    <property type="match status" value="1"/>
</dbReference>
<dbReference type="KEGG" id="gfm:Enr17x_12340"/>
<dbReference type="OrthoDB" id="8525901at2"/>
<gene>
    <name evidence="1" type="ORF">Enr17x_12340</name>
</gene>
<dbReference type="PANTHER" id="PTHR42280">
    <property type="entry name" value="CITG FAMILY PROTEIN"/>
    <property type="match status" value="1"/>
</dbReference>